<keyword evidence="2" id="KW-1185">Reference proteome</keyword>
<accession>A0A0V1F4V6</accession>
<protein>
    <submittedName>
        <fullName evidence="1">Uncharacterized protein</fullName>
    </submittedName>
</protein>
<dbReference type="Proteomes" id="UP000054995">
    <property type="component" value="Unassembled WGS sequence"/>
</dbReference>
<gene>
    <name evidence="1" type="ORF">T4D_4072</name>
</gene>
<dbReference type="EMBL" id="JYDT01000263">
    <property type="protein sequence ID" value="KRY81104.1"/>
    <property type="molecule type" value="Genomic_DNA"/>
</dbReference>
<evidence type="ECO:0000313" key="1">
    <source>
        <dbReference type="EMBL" id="KRY81104.1"/>
    </source>
</evidence>
<comment type="caution">
    <text evidence="1">The sequence shown here is derived from an EMBL/GenBank/DDBJ whole genome shotgun (WGS) entry which is preliminary data.</text>
</comment>
<reference evidence="1 2" key="1">
    <citation type="submission" date="2015-01" db="EMBL/GenBank/DDBJ databases">
        <title>Evolution of Trichinella species and genotypes.</title>
        <authorList>
            <person name="Korhonen P.K."/>
            <person name="Edoardo P."/>
            <person name="Giuseppe L.R."/>
            <person name="Gasser R.B."/>
        </authorList>
    </citation>
    <scope>NUCLEOTIDE SEQUENCE [LARGE SCALE GENOMIC DNA]</scope>
    <source>
        <strain evidence="1">ISS470</strain>
    </source>
</reference>
<organism evidence="1 2">
    <name type="scientific">Trichinella pseudospiralis</name>
    <name type="common">Parasitic roundworm</name>
    <dbReference type="NCBI Taxonomy" id="6337"/>
    <lineage>
        <taxon>Eukaryota</taxon>
        <taxon>Metazoa</taxon>
        <taxon>Ecdysozoa</taxon>
        <taxon>Nematoda</taxon>
        <taxon>Enoplea</taxon>
        <taxon>Dorylaimia</taxon>
        <taxon>Trichinellida</taxon>
        <taxon>Trichinellidae</taxon>
        <taxon>Trichinella</taxon>
    </lineage>
</organism>
<dbReference type="OrthoDB" id="10608488at2759"/>
<sequence length="63" mass="7241">MMNSVSLLLDRLFSYIRNHANVHRGEEYLTKSGGESENLEIDQISHGKGSEFCKQIYMCVDFV</sequence>
<evidence type="ECO:0000313" key="2">
    <source>
        <dbReference type="Proteomes" id="UP000054995"/>
    </source>
</evidence>
<name>A0A0V1F4V6_TRIPS</name>
<proteinExistence type="predicted"/>
<dbReference type="AlphaFoldDB" id="A0A0V1F4V6"/>